<keyword evidence="2" id="KW-1185">Reference proteome</keyword>
<accession>A0ACB9RVI5</accession>
<protein>
    <submittedName>
        <fullName evidence="1">Uncharacterized protein</fullName>
    </submittedName>
</protein>
<evidence type="ECO:0000313" key="1">
    <source>
        <dbReference type="EMBL" id="KAI4383100.1"/>
    </source>
</evidence>
<evidence type="ECO:0000313" key="2">
    <source>
        <dbReference type="Proteomes" id="UP001057402"/>
    </source>
</evidence>
<proteinExistence type="predicted"/>
<gene>
    <name evidence="1" type="ORF">MLD38_008978</name>
</gene>
<dbReference type="EMBL" id="CM042882">
    <property type="protein sequence ID" value="KAI4383100.1"/>
    <property type="molecule type" value="Genomic_DNA"/>
</dbReference>
<name>A0ACB9RVI5_9MYRT</name>
<organism evidence="1 2">
    <name type="scientific">Melastoma candidum</name>
    <dbReference type="NCBI Taxonomy" id="119954"/>
    <lineage>
        <taxon>Eukaryota</taxon>
        <taxon>Viridiplantae</taxon>
        <taxon>Streptophyta</taxon>
        <taxon>Embryophyta</taxon>
        <taxon>Tracheophyta</taxon>
        <taxon>Spermatophyta</taxon>
        <taxon>Magnoliopsida</taxon>
        <taxon>eudicotyledons</taxon>
        <taxon>Gunneridae</taxon>
        <taxon>Pentapetalae</taxon>
        <taxon>rosids</taxon>
        <taxon>malvids</taxon>
        <taxon>Myrtales</taxon>
        <taxon>Melastomataceae</taxon>
        <taxon>Melastomatoideae</taxon>
        <taxon>Melastomateae</taxon>
        <taxon>Melastoma</taxon>
    </lineage>
</organism>
<reference evidence="2" key="1">
    <citation type="journal article" date="2023" name="Front. Plant Sci.">
        <title>Chromosomal-level genome assembly of Melastoma candidum provides insights into trichome evolution.</title>
        <authorList>
            <person name="Zhong Y."/>
            <person name="Wu W."/>
            <person name="Sun C."/>
            <person name="Zou P."/>
            <person name="Liu Y."/>
            <person name="Dai S."/>
            <person name="Zhou R."/>
        </authorList>
    </citation>
    <scope>NUCLEOTIDE SEQUENCE [LARGE SCALE GENOMIC DNA]</scope>
</reference>
<comment type="caution">
    <text evidence="1">The sequence shown here is derived from an EMBL/GenBank/DDBJ whole genome shotgun (WGS) entry which is preliminary data.</text>
</comment>
<dbReference type="Proteomes" id="UP001057402">
    <property type="component" value="Chromosome 3"/>
</dbReference>
<sequence>MEEDDGPITRRWEDLGGDALVRIFQSFDVFDLTSGIAHVCRAWRSACCDPLLWKILDLSSMESNFIRIPQEPYIYVDGRSDKTLMKVLKLVLSLSRGNIQTIIFNFNLYVSDDQLLYTAERCPLVRRLVMPAWNRIKKTGICKAISTWPYLESMTMPSIGNPPYLLEEIARSCKNFKELKIMGPFEVLFASSLVKNIPNLEVLSLRCSMVNRDALRLILDGLHCLKALNLSHSVVVEICPHKSPKRVFRGLDPEILQKASRLQEFYVCMEEACVMCQRARCDEGLMRWYKYEPGLWKYDEVCSLAL</sequence>